<dbReference type="AlphaFoldDB" id="A0A1C4AXA5"/>
<dbReference type="Gene3D" id="3.30.2290.10">
    <property type="entry name" value="PmbA/TldD superfamily"/>
    <property type="match status" value="1"/>
</dbReference>
<gene>
    <name evidence="8" type="ORF">GA0061081_103178</name>
</gene>
<dbReference type="GO" id="GO:0005829">
    <property type="term" value="C:cytosol"/>
    <property type="evidence" value="ECO:0007669"/>
    <property type="project" value="TreeGrafter"/>
</dbReference>
<name>A0A1C4AXA5_9GAMM</name>
<dbReference type="InterPro" id="IPR051463">
    <property type="entry name" value="Peptidase_U62_metallo"/>
</dbReference>
<dbReference type="InterPro" id="IPR002510">
    <property type="entry name" value="Metalloprtase-TldD/E_N"/>
</dbReference>
<evidence type="ECO:0000256" key="4">
    <source>
        <dbReference type="ARBA" id="ARBA00023049"/>
    </source>
</evidence>
<feature type="domain" description="Metalloprotease TldD/E C-terminal" evidence="6">
    <location>
        <begin position="248"/>
        <end position="481"/>
    </location>
</feature>
<reference evidence="9" key="1">
    <citation type="submission" date="2016-08" db="EMBL/GenBank/DDBJ databases">
        <authorList>
            <person name="Varghese N."/>
            <person name="Submissions Spin"/>
        </authorList>
    </citation>
    <scope>NUCLEOTIDE SEQUENCE [LARGE SCALE GENOMIC DNA]</scope>
    <source>
        <strain evidence="9">R-53248</strain>
    </source>
</reference>
<dbReference type="PANTHER" id="PTHR30624">
    <property type="entry name" value="UNCHARACTERIZED PROTEIN TLDD AND PMBA"/>
    <property type="match status" value="1"/>
</dbReference>
<dbReference type="RefSeq" id="WP_091347577.1">
    <property type="nucleotide sequence ID" value="NZ_FMAQ01000003.1"/>
</dbReference>
<dbReference type="GO" id="GO:0008237">
    <property type="term" value="F:metallopeptidase activity"/>
    <property type="evidence" value="ECO:0007669"/>
    <property type="project" value="UniProtKB-KW"/>
</dbReference>
<dbReference type="InterPro" id="IPR035068">
    <property type="entry name" value="TldD/PmbA_N"/>
</dbReference>
<feature type="domain" description="Metalloprotease TldD/E N-terminal" evidence="5">
    <location>
        <begin position="37"/>
        <end position="98"/>
    </location>
</feature>
<keyword evidence="4" id="KW-0482">Metalloprotease</keyword>
<dbReference type="Pfam" id="PF01523">
    <property type="entry name" value="PmbA_TldD_1st"/>
    <property type="match status" value="1"/>
</dbReference>
<dbReference type="OrthoDB" id="9803213at2"/>
<dbReference type="NCBIfam" id="NF008006">
    <property type="entry name" value="PRK10735.1"/>
    <property type="match status" value="1"/>
</dbReference>
<dbReference type="Proteomes" id="UP000199670">
    <property type="component" value="Unassembled WGS sequence"/>
</dbReference>
<accession>A0A1C4AXA5</accession>
<evidence type="ECO:0000313" key="9">
    <source>
        <dbReference type="Proteomes" id="UP000199670"/>
    </source>
</evidence>
<dbReference type="STRING" id="1798182.GA0061081_103178"/>
<comment type="similarity">
    <text evidence="1">Belongs to the peptidase U62 family.</text>
</comment>
<feature type="domain" description="Metalloprotease TldD/E central" evidence="7">
    <location>
        <begin position="125"/>
        <end position="240"/>
    </location>
</feature>
<protein>
    <submittedName>
        <fullName evidence="8">TldD protein</fullName>
    </submittedName>
</protein>
<dbReference type="PIRSF" id="PIRSF004919">
    <property type="entry name" value="TldD"/>
    <property type="match status" value="1"/>
</dbReference>
<sequence length="485" mass="52167">MTLTQVSERLLNPNNLSQQDLLYLLDMLSSRQIDFGDLYFLSGYYESWLIEDGIIKNASFHRDQGVGVRAIVGEKTGFAYTDQLSLARLEQSVLAASSITTLQTSIAVTPFRTTQTVSIYPSINPINSFSQEQKISLLQHVDQLARSIDPRVIEVSASLTGSYEDILIAATDGTLCADIRPLVRLSVSVLVEKEGKRERGSSGGGGRFGYEYFLTINPKTSDSYADSYTREAVRQALVSLSAKAAPAGTMPVILGAGWPGVLLHEAVGHGLEGDFNRKNSSVFSKKIGEKVTSEFCTIVDDGTIENRRGSLSIDDEGTPSQKTVLIENGILKGYMFDKLNAKLMNTHSTGNGRREGYACLPMPRMTNTYMLAGNSSFDDIISSVDYGLYAPNFAGGQVDITSGKFVFSASEAYLIEKGKITTPVKGATLIGSGIETMQQVSMVGNDLELDSGVGVCGKAGQSVPVGVGQPTLKVNNLTVGGTINH</sequence>
<keyword evidence="9" id="KW-1185">Reference proteome</keyword>
<dbReference type="EMBL" id="FMAQ01000003">
    <property type="protein sequence ID" value="SCB99225.1"/>
    <property type="molecule type" value="Genomic_DNA"/>
</dbReference>
<keyword evidence="3" id="KW-0378">Hydrolase</keyword>
<evidence type="ECO:0000256" key="1">
    <source>
        <dbReference type="ARBA" id="ARBA00005836"/>
    </source>
</evidence>
<evidence type="ECO:0000256" key="3">
    <source>
        <dbReference type="ARBA" id="ARBA00022801"/>
    </source>
</evidence>
<dbReference type="InterPro" id="IPR025502">
    <property type="entry name" value="TldD"/>
</dbReference>
<dbReference type="Pfam" id="PF19289">
    <property type="entry name" value="PmbA_TldD_3rd"/>
    <property type="match status" value="1"/>
</dbReference>
<dbReference type="InterPro" id="IPR036059">
    <property type="entry name" value="TldD/PmbA_sf"/>
</dbReference>
<dbReference type="InterPro" id="IPR045570">
    <property type="entry name" value="Metalloprtase-TldD/E_cen_dom"/>
</dbReference>
<dbReference type="GO" id="GO:0006508">
    <property type="term" value="P:proteolysis"/>
    <property type="evidence" value="ECO:0007669"/>
    <property type="project" value="UniProtKB-KW"/>
</dbReference>
<keyword evidence="2" id="KW-0645">Protease</keyword>
<dbReference type="Pfam" id="PF19290">
    <property type="entry name" value="PmbA_TldD_2nd"/>
    <property type="match status" value="1"/>
</dbReference>
<organism evidence="8 9">
    <name type="scientific">Gilliamella bombicola</name>
    <dbReference type="NCBI Taxonomy" id="1798182"/>
    <lineage>
        <taxon>Bacteria</taxon>
        <taxon>Pseudomonadati</taxon>
        <taxon>Pseudomonadota</taxon>
        <taxon>Gammaproteobacteria</taxon>
        <taxon>Orbales</taxon>
        <taxon>Orbaceae</taxon>
        <taxon>Gilliamella</taxon>
    </lineage>
</organism>
<proteinExistence type="inferred from homology"/>
<dbReference type="PANTHER" id="PTHR30624:SF4">
    <property type="entry name" value="METALLOPROTEASE TLDD"/>
    <property type="match status" value="1"/>
</dbReference>
<dbReference type="InterPro" id="IPR045569">
    <property type="entry name" value="Metalloprtase-TldD/E_C"/>
</dbReference>
<evidence type="ECO:0000313" key="8">
    <source>
        <dbReference type="EMBL" id="SCB99225.1"/>
    </source>
</evidence>
<evidence type="ECO:0000259" key="7">
    <source>
        <dbReference type="Pfam" id="PF19290"/>
    </source>
</evidence>
<dbReference type="SUPFAM" id="SSF111283">
    <property type="entry name" value="Putative modulator of DNA gyrase, PmbA/TldD"/>
    <property type="match status" value="1"/>
</dbReference>
<evidence type="ECO:0000259" key="6">
    <source>
        <dbReference type="Pfam" id="PF19289"/>
    </source>
</evidence>
<evidence type="ECO:0000259" key="5">
    <source>
        <dbReference type="Pfam" id="PF01523"/>
    </source>
</evidence>
<evidence type="ECO:0000256" key="2">
    <source>
        <dbReference type="ARBA" id="ARBA00022670"/>
    </source>
</evidence>